<dbReference type="OrthoDB" id="9774675at2"/>
<comment type="pathway">
    <text evidence="2 9">Carotenoid biosynthesis.</text>
</comment>
<evidence type="ECO:0000256" key="2">
    <source>
        <dbReference type="ARBA" id="ARBA00004829"/>
    </source>
</evidence>
<dbReference type="PROSITE" id="PS00982">
    <property type="entry name" value="PHYTOENE_DH"/>
    <property type="match status" value="1"/>
</dbReference>
<keyword evidence="6" id="KW-0274">FAD</keyword>
<comment type="cofactor">
    <cofactor evidence="1">
        <name>FAD</name>
        <dbReference type="ChEBI" id="CHEBI:57692"/>
    </cofactor>
</comment>
<name>A0A1C3EIC8_9GAMM</name>
<keyword evidence="12" id="KW-1185">Reference proteome</keyword>
<dbReference type="InterPro" id="IPR014105">
    <property type="entry name" value="Carotenoid/retinoid_OxRdtase"/>
</dbReference>
<evidence type="ECO:0000256" key="5">
    <source>
        <dbReference type="ARBA" id="ARBA00022746"/>
    </source>
</evidence>
<sequence length="496" mass="55069">MPHAVVIGAGFGGIAASLRLRARGYDVTIVDRCSSLGGRAQVYDVEGFRHDAGPTVVTAPFLLEELFSLFGESLHEHVELVPLEPWYRFHFPDGGHFDYGGSLDKTLSEIARVSAEDVDGYQSLVNESQQIFDVGFTKLADKPFHQFSTMLAQLPYLVKLGSHRSVWKFVSKHLKSDKLRQAFSIQPLLVGGNPFDTTCIYSLIHYLERKWGIFFPTGGTGALVEALGNLMKRQGIAVKLNTTVTGFTFDNKTIKNVEMDDGSVMDADLVVSNGDPAFIYENLIPKSQQTLPCRLKTNVSEKSMGLYVLYFGTTKQYSDVAHHTIWLGKRYKELLEDIFHHKTLTEDFSLYVHRPTATDPSFAPDGCDSFYVLAPVPNQEGNIDWTVEGSKLKDRIVNALEQTLLPELSEHIKGDFFKTPDDFAQSYLSAEGAGFSIAPLFRQSAWFRYHNQGEGIDNLYLVGAGTHPGAGLPGVLSSAKVLERLIPDATLFRRAS</sequence>
<evidence type="ECO:0000256" key="4">
    <source>
        <dbReference type="ARBA" id="ARBA00022630"/>
    </source>
</evidence>
<dbReference type="PANTHER" id="PTHR43734:SF3">
    <property type="entry name" value="B-CAROTENE KETOLASE"/>
    <property type="match status" value="1"/>
</dbReference>
<keyword evidence="4" id="KW-0285">Flavoprotein</keyword>
<evidence type="ECO:0000256" key="1">
    <source>
        <dbReference type="ARBA" id="ARBA00001974"/>
    </source>
</evidence>
<dbReference type="PANTHER" id="PTHR43734">
    <property type="entry name" value="PHYTOENE DESATURASE"/>
    <property type="match status" value="1"/>
</dbReference>
<organism evidence="11 12">
    <name type="scientific">Veronia pacifica</name>
    <dbReference type="NCBI Taxonomy" id="1080227"/>
    <lineage>
        <taxon>Bacteria</taxon>
        <taxon>Pseudomonadati</taxon>
        <taxon>Pseudomonadota</taxon>
        <taxon>Gammaproteobacteria</taxon>
        <taxon>Vibrionales</taxon>
        <taxon>Vibrionaceae</taxon>
        <taxon>Veronia</taxon>
    </lineage>
</organism>
<dbReference type="SUPFAM" id="SSF51905">
    <property type="entry name" value="FAD/NAD(P)-binding domain"/>
    <property type="match status" value="1"/>
</dbReference>
<comment type="similarity">
    <text evidence="3 9">Belongs to the carotenoid/retinoid oxidoreductase family.</text>
</comment>
<keyword evidence="5 9" id="KW-0125">Carotenoid biosynthesis</keyword>
<accession>A0A1C3EIC8</accession>
<dbReference type="InterPro" id="IPR036188">
    <property type="entry name" value="FAD/NAD-bd_sf"/>
</dbReference>
<evidence type="ECO:0000259" key="10">
    <source>
        <dbReference type="Pfam" id="PF01593"/>
    </source>
</evidence>
<evidence type="ECO:0000256" key="9">
    <source>
        <dbReference type="RuleBase" id="RU362075"/>
    </source>
</evidence>
<evidence type="ECO:0000256" key="6">
    <source>
        <dbReference type="ARBA" id="ARBA00022827"/>
    </source>
</evidence>
<evidence type="ECO:0000256" key="3">
    <source>
        <dbReference type="ARBA" id="ARBA00006046"/>
    </source>
</evidence>
<gene>
    <name evidence="11" type="ORF">A8L45_11955</name>
</gene>
<evidence type="ECO:0000256" key="7">
    <source>
        <dbReference type="ARBA" id="ARBA00023002"/>
    </source>
</evidence>
<evidence type="ECO:0000256" key="8">
    <source>
        <dbReference type="ARBA" id="ARBA00031986"/>
    </source>
</evidence>
<keyword evidence="7 9" id="KW-0560">Oxidoreductase</keyword>
<dbReference type="STRING" id="1080227.A8L45_11955"/>
<dbReference type="Gene3D" id="3.50.50.60">
    <property type="entry name" value="FAD/NAD(P)-binding domain"/>
    <property type="match status" value="2"/>
</dbReference>
<dbReference type="Proteomes" id="UP000094936">
    <property type="component" value="Unassembled WGS sequence"/>
</dbReference>
<dbReference type="GO" id="GO:0016117">
    <property type="term" value="P:carotenoid biosynthetic process"/>
    <property type="evidence" value="ECO:0007669"/>
    <property type="project" value="UniProtKB-KW"/>
</dbReference>
<dbReference type="GO" id="GO:0016627">
    <property type="term" value="F:oxidoreductase activity, acting on the CH-CH group of donors"/>
    <property type="evidence" value="ECO:0007669"/>
    <property type="project" value="UniProtKB-ARBA"/>
</dbReference>
<feature type="domain" description="Amine oxidase" evidence="10">
    <location>
        <begin position="12"/>
        <end position="480"/>
    </location>
</feature>
<protein>
    <recommendedName>
        <fullName evidence="8">Phytoene dehydrogenase</fullName>
    </recommendedName>
</protein>
<dbReference type="RefSeq" id="WP_068902532.1">
    <property type="nucleotide sequence ID" value="NZ_JBHUIF010000015.1"/>
</dbReference>
<dbReference type="EMBL" id="LYBM01000020">
    <property type="protein sequence ID" value="ODA33002.1"/>
    <property type="molecule type" value="Genomic_DNA"/>
</dbReference>
<dbReference type="InterPro" id="IPR008150">
    <property type="entry name" value="Phytoene_DH_bac_CS"/>
</dbReference>
<comment type="caution">
    <text evidence="11">The sequence shown here is derived from an EMBL/GenBank/DDBJ whole genome shotgun (WGS) entry which is preliminary data.</text>
</comment>
<dbReference type="Pfam" id="PF01593">
    <property type="entry name" value="Amino_oxidase"/>
    <property type="match status" value="1"/>
</dbReference>
<dbReference type="NCBIfam" id="TIGR02734">
    <property type="entry name" value="crtI_fam"/>
    <property type="match status" value="1"/>
</dbReference>
<evidence type="ECO:0000313" key="12">
    <source>
        <dbReference type="Proteomes" id="UP000094936"/>
    </source>
</evidence>
<dbReference type="AlphaFoldDB" id="A0A1C3EIC8"/>
<dbReference type="InterPro" id="IPR002937">
    <property type="entry name" value="Amino_oxidase"/>
</dbReference>
<reference evidence="11 12" key="1">
    <citation type="submission" date="2016-05" db="EMBL/GenBank/DDBJ databases">
        <title>Genomic Taxonomy of the Vibrionaceae.</title>
        <authorList>
            <person name="Gomez-Gil B."/>
            <person name="Enciso-Ibarra J."/>
        </authorList>
    </citation>
    <scope>NUCLEOTIDE SEQUENCE [LARGE SCALE GENOMIC DNA]</scope>
    <source>
        <strain evidence="11 12">CAIM 1920</strain>
    </source>
</reference>
<evidence type="ECO:0000313" key="11">
    <source>
        <dbReference type="EMBL" id="ODA33002.1"/>
    </source>
</evidence>
<proteinExistence type="inferred from homology"/>